<evidence type="ECO:0000313" key="4">
    <source>
        <dbReference type="Proteomes" id="UP000294194"/>
    </source>
</evidence>
<sequence>MLCGVCGRAVSTARTAVARPPVAKVASAVSVASVASVAEPVEAPAFEAPAVDAPAAAQPEPEPPFAEPTPEPMARFILQFSTGESVTVVGTGIIGRNPAPEPGEYFDLRIPIVDPSKSVSKTHLEFGQDDGNFWVNDRHSGNGTSIRQPDAPQVRCDAGKRYLVPRGARVDIGDQFFIVS</sequence>
<organism evidence="3 4">
    <name type="scientific">Glaciihabitans arcticus</name>
    <dbReference type="NCBI Taxonomy" id="2668039"/>
    <lineage>
        <taxon>Bacteria</taxon>
        <taxon>Bacillati</taxon>
        <taxon>Actinomycetota</taxon>
        <taxon>Actinomycetes</taxon>
        <taxon>Micrococcales</taxon>
        <taxon>Microbacteriaceae</taxon>
        <taxon>Glaciihabitans</taxon>
    </lineage>
</organism>
<feature type="domain" description="FHA" evidence="2">
    <location>
        <begin position="92"/>
        <end position="146"/>
    </location>
</feature>
<dbReference type="Pfam" id="PF00498">
    <property type="entry name" value="FHA"/>
    <property type="match status" value="1"/>
</dbReference>
<keyword evidence="1" id="KW-0597">Phosphoprotein</keyword>
<gene>
    <name evidence="3" type="ORF">EYE40_02420</name>
</gene>
<dbReference type="EMBL" id="SISG01000001">
    <property type="protein sequence ID" value="TBN56340.1"/>
    <property type="molecule type" value="Genomic_DNA"/>
</dbReference>
<proteinExistence type="predicted"/>
<dbReference type="PROSITE" id="PS50006">
    <property type="entry name" value="FHA_DOMAIN"/>
    <property type="match status" value="1"/>
</dbReference>
<keyword evidence="4" id="KW-1185">Reference proteome</keyword>
<dbReference type="Gene3D" id="2.60.200.20">
    <property type="match status" value="1"/>
</dbReference>
<evidence type="ECO:0000259" key="2">
    <source>
        <dbReference type="PROSITE" id="PS50006"/>
    </source>
</evidence>
<name>A0A4Q9GVX4_9MICO</name>
<evidence type="ECO:0000256" key="1">
    <source>
        <dbReference type="ARBA" id="ARBA00022553"/>
    </source>
</evidence>
<dbReference type="InterPro" id="IPR000253">
    <property type="entry name" value="FHA_dom"/>
</dbReference>
<dbReference type="AlphaFoldDB" id="A0A4Q9GVX4"/>
<comment type="caution">
    <text evidence="3">The sequence shown here is derived from an EMBL/GenBank/DDBJ whole genome shotgun (WGS) entry which is preliminary data.</text>
</comment>
<evidence type="ECO:0000313" key="3">
    <source>
        <dbReference type="EMBL" id="TBN56340.1"/>
    </source>
</evidence>
<dbReference type="Proteomes" id="UP000294194">
    <property type="component" value="Unassembled WGS sequence"/>
</dbReference>
<dbReference type="SUPFAM" id="SSF49879">
    <property type="entry name" value="SMAD/FHA domain"/>
    <property type="match status" value="1"/>
</dbReference>
<dbReference type="InterPro" id="IPR008984">
    <property type="entry name" value="SMAD_FHA_dom_sf"/>
</dbReference>
<protein>
    <submittedName>
        <fullName evidence="3">FHA domain-containing protein</fullName>
    </submittedName>
</protein>
<dbReference type="RefSeq" id="WP_130980450.1">
    <property type="nucleotide sequence ID" value="NZ_SISG01000001.1"/>
</dbReference>
<reference evidence="4" key="1">
    <citation type="submission" date="2019-02" db="EMBL/GenBank/DDBJ databases">
        <title>Glaciihabitans arcticus sp. nov., a psychrotolerant bacterium isolated from polar soil.</title>
        <authorList>
            <person name="Dahal R.H."/>
        </authorList>
    </citation>
    <scope>NUCLEOTIDE SEQUENCE [LARGE SCALE GENOMIC DNA]</scope>
    <source>
        <strain evidence="4">RP-3-7</strain>
    </source>
</reference>
<accession>A0A4Q9GVX4</accession>